<dbReference type="Proteomes" id="UP000054217">
    <property type="component" value="Unassembled WGS sequence"/>
</dbReference>
<organism evidence="1 2">
    <name type="scientific">Pisolithus tinctorius Marx 270</name>
    <dbReference type="NCBI Taxonomy" id="870435"/>
    <lineage>
        <taxon>Eukaryota</taxon>
        <taxon>Fungi</taxon>
        <taxon>Dikarya</taxon>
        <taxon>Basidiomycota</taxon>
        <taxon>Agaricomycotina</taxon>
        <taxon>Agaricomycetes</taxon>
        <taxon>Agaricomycetidae</taxon>
        <taxon>Boletales</taxon>
        <taxon>Sclerodermatineae</taxon>
        <taxon>Pisolithaceae</taxon>
        <taxon>Pisolithus</taxon>
    </lineage>
</organism>
<dbReference type="STRING" id="870435.A0A0C3NIG6"/>
<protein>
    <submittedName>
        <fullName evidence="1">Uncharacterized protein</fullName>
    </submittedName>
</protein>
<name>A0A0C3NIG6_PISTI</name>
<evidence type="ECO:0000313" key="1">
    <source>
        <dbReference type="EMBL" id="KIN95213.1"/>
    </source>
</evidence>
<dbReference type="HOGENOM" id="CLU_023805_2_1_1"/>
<sequence length="349" mass="38901">MDAIRGIPTIVVFTKYDRLLVSLKVQGVANLGSVAKEYLDQHCIKPIQQLTENPNLAHIAVSCAEGEHREGLEKLIELTYEKVTATFGSQMGTPSPVSVVTQMAQRVSPRLKIEGSIAIGKQRYWRALTSGANFWDHTILECLAVVHTDIVSVWNFNDPSQYLYSTEFRELMVNLVGTVDASTPTPHLPRVDTTSKICEPGPPLLAALPVILPFKAGLSLVQWVYETYQRLPDVHRKFMAYIVDLVHILEILFALTANKNEIKLTRGAISLAFNAYYPSAIQRDAHQNIKTRDYKIPGRDAVLEEIVSLLGTSAIDDSGISRVLGNISSADLERDDEWRTVTDNSKKTR</sequence>
<dbReference type="AlphaFoldDB" id="A0A0C3NIG6"/>
<dbReference type="OrthoDB" id="2687130at2759"/>
<evidence type="ECO:0000313" key="2">
    <source>
        <dbReference type="Proteomes" id="UP000054217"/>
    </source>
</evidence>
<reference evidence="1 2" key="1">
    <citation type="submission" date="2014-04" db="EMBL/GenBank/DDBJ databases">
        <authorList>
            <consortium name="DOE Joint Genome Institute"/>
            <person name="Kuo A."/>
            <person name="Kohler A."/>
            <person name="Costa M.D."/>
            <person name="Nagy L.G."/>
            <person name="Floudas D."/>
            <person name="Copeland A."/>
            <person name="Barry K.W."/>
            <person name="Cichocki N."/>
            <person name="Veneault-Fourrey C."/>
            <person name="LaButti K."/>
            <person name="Lindquist E.A."/>
            <person name="Lipzen A."/>
            <person name="Lundell T."/>
            <person name="Morin E."/>
            <person name="Murat C."/>
            <person name="Sun H."/>
            <person name="Tunlid A."/>
            <person name="Henrissat B."/>
            <person name="Grigoriev I.V."/>
            <person name="Hibbett D.S."/>
            <person name="Martin F."/>
            <person name="Nordberg H.P."/>
            <person name="Cantor M.N."/>
            <person name="Hua S.X."/>
        </authorList>
    </citation>
    <scope>NUCLEOTIDE SEQUENCE [LARGE SCALE GENOMIC DNA]</scope>
    <source>
        <strain evidence="1 2">Marx 270</strain>
    </source>
</reference>
<dbReference type="EMBL" id="KN832073">
    <property type="protein sequence ID" value="KIN95213.1"/>
    <property type="molecule type" value="Genomic_DNA"/>
</dbReference>
<proteinExistence type="predicted"/>
<reference evidence="2" key="2">
    <citation type="submission" date="2015-01" db="EMBL/GenBank/DDBJ databases">
        <title>Evolutionary Origins and Diversification of the Mycorrhizal Mutualists.</title>
        <authorList>
            <consortium name="DOE Joint Genome Institute"/>
            <consortium name="Mycorrhizal Genomics Consortium"/>
            <person name="Kohler A."/>
            <person name="Kuo A."/>
            <person name="Nagy L.G."/>
            <person name="Floudas D."/>
            <person name="Copeland A."/>
            <person name="Barry K.W."/>
            <person name="Cichocki N."/>
            <person name="Veneault-Fourrey C."/>
            <person name="LaButti K."/>
            <person name="Lindquist E.A."/>
            <person name="Lipzen A."/>
            <person name="Lundell T."/>
            <person name="Morin E."/>
            <person name="Murat C."/>
            <person name="Riley R."/>
            <person name="Ohm R."/>
            <person name="Sun H."/>
            <person name="Tunlid A."/>
            <person name="Henrissat B."/>
            <person name="Grigoriev I.V."/>
            <person name="Hibbett D.S."/>
            <person name="Martin F."/>
        </authorList>
    </citation>
    <scope>NUCLEOTIDE SEQUENCE [LARGE SCALE GENOMIC DNA]</scope>
    <source>
        <strain evidence="2">Marx 270</strain>
    </source>
</reference>
<accession>A0A0C3NIG6</accession>
<gene>
    <name evidence="1" type="ORF">M404DRAFT_1007699</name>
</gene>
<dbReference type="InParanoid" id="A0A0C3NIG6"/>
<keyword evidence="2" id="KW-1185">Reference proteome</keyword>